<evidence type="ECO:0000313" key="3">
    <source>
        <dbReference type="Proteomes" id="UP000002526"/>
    </source>
</evidence>
<gene>
    <name evidence="2" type="ordered locus">blr2981</name>
</gene>
<dbReference type="HOGENOM" id="CLU_955508_0_0_5"/>
<dbReference type="SUPFAM" id="SSF109604">
    <property type="entry name" value="HD-domain/PDEase-like"/>
    <property type="match status" value="1"/>
</dbReference>
<dbReference type="InterPro" id="IPR003607">
    <property type="entry name" value="HD/PDEase_dom"/>
</dbReference>
<organism evidence="2 3">
    <name type="scientific">Bradyrhizobium diazoefficiens (strain JCM 10833 / BCRC 13528 / IAM 13628 / NBRC 14792 / USDA 110)</name>
    <dbReference type="NCBI Taxonomy" id="224911"/>
    <lineage>
        <taxon>Bacteria</taxon>
        <taxon>Pseudomonadati</taxon>
        <taxon>Pseudomonadota</taxon>
        <taxon>Alphaproteobacteria</taxon>
        <taxon>Hyphomicrobiales</taxon>
        <taxon>Nitrobacteraceae</taxon>
        <taxon>Bradyrhizobium</taxon>
    </lineage>
</organism>
<dbReference type="Proteomes" id="UP000002526">
    <property type="component" value="Chromosome"/>
</dbReference>
<accession>Q89QZ1</accession>
<sequence>MGSWRGTPPTSGAASMITLPRLAAESLEKLLGTFMRRRYDETSASIVESATRTAMECIGNSDALYHNIEHTMLVTLAGHSILSGRSLHTHLSAADYVHILIACLAHDIGYVRGLFEEDDVDGFVIDAADTKICLPRGASDASLMMYHVDRSKLYVTRRLRHIPGLDPERIARAIEGTRFPAREGQDYDDEASILRAADFIGQLGDPNYLRKANALYYEFEEVGMNRQLGYDSPADIVNRYPQFYWNSVAPHIQTEIGYLNKTEIGRQWIANLYSNVFRAERDISLSGPQK</sequence>
<dbReference type="eggNOG" id="ENOG502Z8NA">
    <property type="taxonomic scope" value="Bacteria"/>
</dbReference>
<dbReference type="PATRIC" id="fig|224911.5.peg.2962"/>
<dbReference type="Gene3D" id="1.10.3210.10">
    <property type="entry name" value="Hypothetical protein af1432"/>
    <property type="match status" value="1"/>
</dbReference>
<dbReference type="EMBL" id="BA000040">
    <property type="protein sequence ID" value="BAC48246.1"/>
    <property type="molecule type" value="Genomic_DNA"/>
</dbReference>
<dbReference type="InParanoid" id="Q89QZ1"/>
<dbReference type="EnsemblBacteria" id="BAC48246">
    <property type="protein sequence ID" value="BAC48246"/>
    <property type="gene ID" value="BAC48246"/>
</dbReference>
<dbReference type="SMART" id="SM00471">
    <property type="entry name" value="HDc"/>
    <property type="match status" value="1"/>
</dbReference>
<dbReference type="AlphaFoldDB" id="Q89QZ1"/>
<protein>
    <submittedName>
        <fullName evidence="2">Blr2981 protein</fullName>
    </submittedName>
</protein>
<feature type="domain" description="HD/PDEase" evidence="1">
    <location>
        <begin position="63"/>
        <end position="212"/>
    </location>
</feature>
<dbReference type="KEGG" id="bja:blr2981"/>
<reference evidence="3" key="1">
    <citation type="journal article" date="2002" name="DNA Res.">
        <title>Complete genomic sequence of nitrogen-fixing symbiotic bacterium Bradyrhizobium japonicum USDA110.</title>
        <authorList>
            <person name="Kaneko T."/>
            <person name="Nakamura Y."/>
            <person name="Sato S."/>
            <person name="Minamisawa K."/>
            <person name="Uchiumi T."/>
            <person name="Sasamoto S."/>
            <person name="Watanabe A."/>
            <person name="Idesawa K."/>
            <person name="Iriguchi M."/>
            <person name="Kawashima K."/>
            <person name="Kohara M."/>
            <person name="Matsumoto M."/>
            <person name="Shimpo S."/>
            <person name="Tsuruoka H."/>
            <person name="Wada T."/>
            <person name="Yamada M."/>
            <person name="Tabata S."/>
        </authorList>
    </citation>
    <scope>NUCLEOTIDE SEQUENCE [LARGE SCALE GENOMIC DNA]</scope>
    <source>
        <strain evidence="3">JCM 10833 / BCRC 13528 / IAM 13628 / NBRC 14792 / USDA 110</strain>
    </source>
</reference>
<name>Q89QZ1_BRADU</name>
<evidence type="ECO:0000259" key="1">
    <source>
        <dbReference type="SMART" id="SM00471"/>
    </source>
</evidence>
<dbReference type="STRING" id="224911.AAV28_11920"/>
<proteinExistence type="predicted"/>
<dbReference type="OrthoDB" id="505007at2"/>
<evidence type="ECO:0000313" key="2">
    <source>
        <dbReference type="EMBL" id="BAC48246.1"/>
    </source>
</evidence>
<keyword evidence="3" id="KW-1185">Reference proteome</keyword>